<evidence type="ECO:0000256" key="1">
    <source>
        <dbReference type="SAM" id="SignalP"/>
    </source>
</evidence>
<protein>
    <submittedName>
        <fullName evidence="2">Uncharacterized protein</fullName>
    </submittedName>
</protein>
<keyword evidence="1" id="KW-0732">Signal</keyword>
<organism evidence="2 3">
    <name type="scientific">Collybiopsis confluens</name>
    <dbReference type="NCBI Taxonomy" id="2823264"/>
    <lineage>
        <taxon>Eukaryota</taxon>
        <taxon>Fungi</taxon>
        <taxon>Dikarya</taxon>
        <taxon>Basidiomycota</taxon>
        <taxon>Agaricomycotina</taxon>
        <taxon>Agaricomycetes</taxon>
        <taxon>Agaricomycetidae</taxon>
        <taxon>Agaricales</taxon>
        <taxon>Marasmiineae</taxon>
        <taxon>Omphalotaceae</taxon>
        <taxon>Collybiopsis</taxon>
    </lineage>
</organism>
<comment type="caution">
    <text evidence="2">The sequence shown here is derived from an EMBL/GenBank/DDBJ whole genome shotgun (WGS) entry which is preliminary data.</text>
</comment>
<keyword evidence="3" id="KW-1185">Reference proteome</keyword>
<dbReference type="EMBL" id="JAACJN010000231">
    <property type="protein sequence ID" value="KAF5358708.1"/>
    <property type="molecule type" value="Genomic_DNA"/>
</dbReference>
<dbReference type="OrthoDB" id="2928687at2759"/>
<accession>A0A8H5G5I0</accession>
<dbReference type="Proteomes" id="UP000518752">
    <property type="component" value="Unassembled WGS sequence"/>
</dbReference>
<gene>
    <name evidence="2" type="ORF">D9757_013029</name>
</gene>
<sequence length="303" mass="33455">MFRLSYSLRLILFGLVVISSFTCDGMPAPLPNATSLPKSPAETTLKVAPQIAPPPTKSNVTLSKSTPTKIFFLGVSCQNTDHKTRQTRSLFRRSGPADASGHITLYHGTTPSNVAALKTGIHLWATEKWGDFSYNYGLYFTDRMKAAGQYVCHNPHTKTSSASIFEYKWAGSSVLYFSGSAKIYKFTEESTSWKDFVNFNNNPLHWRTGSTKTLAECRKDAAKIQDGKVMITGPMNLEEDKDLTDNFWQYALIDQESVGKLTLVAVHDNIPCSKFPKGTIGVTDSQGPSKDFPEAVKTELGIC</sequence>
<feature type="signal peptide" evidence="1">
    <location>
        <begin position="1"/>
        <end position="20"/>
    </location>
</feature>
<reference evidence="2 3" key="1">
    <citation type="journal article" date="2020" name="ISME J.">
        <title>Uncovering the hidden diversity of litter-decomposition mechanisms in mushroom-forming fungi.</title>
        <authorList>
            <person name="Floudas D."/>
            <person name="Bentzer J."/>
            <person name="Ahren D."/>
            <person name="Johansson T."/>
            <person name="Persson P."/>
            <person name="Tunlid A."/>
        </authorList>
    </citation>
    <scope>NUCLEOTIDE SEQUENCE [LARGE SCALE GENOMIC DNA]</scope>
    <source>
        <strain evidence="2 3">CBS 406.79</strain>
    </source>
</reference>
<evidence type="ECO:0000313" key="3">
    <source>
        <dbReference type="Proteomes" id="UP000518752"/>
    </source>
</evidence>
<proteinExistence type="predicted"/>
<name>A0A8H5G5I0_9AGAR</name>
<evidence type="ECO:0000313" key="2">
    <source>
        <dbReference type="EMBL" id="KAF5358708.1"/>
    </source>
</evidence>
<feature type="chain" id="PRO_5034922288" evidence="1">
    <location>
        <begin position="21"/>
        <end position="303"/>
    </location>
</feature>
<dbReference type="AlphaFoldDB" id="A0A8H5G5I0"/>